<feature type="non-terminal residue" evidence="2">
    <location>
        <position position="1"/>
    </location>
</feature>
<keyword evidence="1" id="KW-1133">Transmembrane helix</keyword>
<keyword evidence="1" id="KW-0472">Membrane</keyword>
<name>T1DTN8_ANOAQ</name>
<dbReference type="AlphaFoldDB" id="T1DTN8"/>
<proteinExistence type="evidence at transcript level"/>
<evidence type="ECO:0000256" key="1">
    <source>
        <dbReference type="SAM" id="Phobius"/>
    </source>
</evidence>
<reference evidence="2" key="1">
    <citation type="submission" date="2013-07" db="EMBL/GenBank/DDBJ databases">
        <title>Transcriptome sequencing and developmental regulation of gene expression in Anopheles aquasalis.</title>
        <authorList>
            <consortium name="Brazilian Malaria Network (MCT/CNPq/MS/SCTIE/DECIT/PRONEX 555648/2009-5) and Research Network on Bioactive Molecules from Arthropod Vectors (NAP-MOBIARVE"/>
            <consortium name="University of Sao Paulo)"/>
            <person name="Marinotti O."/>
            <person name="Ribeiro J.M.C."/>
            <person name="Costa-da-Silva A.L."/>
            <person name="Silva M.C.P."/>
            <person name="Lopes A.R."/>
            <person name="Barros M.S."/>
            <person name="Sa-Nunes A."/>
            <person name="Konjin B.B."/>
            <person name="Carvalho E."/>
            <person name="Suesdek L."/>
            <person name="Silva-Neto M.A.C."/>
            <person name="Capurro M.L."/>
        </authorList>
    </citation>
    <scope>NUCLEOTIDE SEQUENCE</scope>
    <source>
        <tissue evidence="2">Whole body</tissue>
    </source>
</reference>
<protein>
    <submittedName>
        <fullName evidence="2">Putative secreted mucin</fullName>
    </submittedName>
</protein>
<dbReference type="EMBL" id="GAMD01000844">
    <property type="protein sequence ID" value="JAB00747.1"/>
    <property type="molecule type" value="mRNA"/>
</dbReference>
<feature type="transmembrane region" description="Helical" evidence="1">
    <location>
        <begin position="51"/>
        <end position="75"/>
    </location>
</feature>
<sequence>IAISMIVIFVQVKAGLMRVFLRFSPVLSDLSDRFFFSSFLLASPPVDLVDFASFGCFLALAVPTVVLLVIVPIVLDLRHFPAAPPLLLSLLAVVTDVTSRSEGEPPATISRSASVTVPPVVPVPAEPAPYEQHGVASKLSSHCISSTSRSFDSDLTFFAVITLGATTAAPGTAVRKLGNELEPTTLPKVPLKHSSKPLAIGPPVVPTLPLPTPDTLIFLRGTWCCCCCVCCCCWSLAVRSTSSCSFLPLPGTVTTAAPVPVTLPLTSQSTFVSFSQKLRHLLCAIFFPPCRAKLSSQPSETCYGRHRLNRWSQQRHRLAKVR</sequence>
<keyword evidence="1" id="KW-0812">Transmembrane</keyword>
<organism evidence="2">
    <name type="scientific">Anopheles aquasalis</name>
    <name type="common">Malaria mosquito</name>
    <dbReference type="NCBI Taxonomy" id="42839"/>
    <lineage>
        <taxon>Eukaryota</taxon>
        <taxon>Metazoa</taxon>
        <taxon>Ecdysozoa</taxon>
        <taxon>Arthropoda</taxon>
        <taxon>Hexapoda</taxon>
        <taxon>Insecta</taxon>
        <taxon>Pterygota</taxon>
        <taxon>Neoptera</taxon>
        <taxon>Endopterygota</taxon>
        <taxon>Diptera</taxon>
        <taxon>Nematocera</taxon>
        <taxon>Culicoidea</taxon>
        <taxon>Culicidae</taxon>
        <taxon>Anophelinae</taxon>
        <taxon>Anopheles</taxon>
    </lineage>
</organism>
<accession>T1DTN8</accession>
<evidence type="ECO:0000313" key="2">
    <source>
        <dbReference type="EMBL" id="JAB00747.1"/>
    </source>
</evidence>